<keyword evidence="8" id="KW-0902">Two-component regulatory system</keyword>
<keyword evidence="7" id="KW-0067">ATP-binding</keyword>
<dbReference type="RefSeq" id="WP_141294564.1">
    <property type="nucleotide sequence ID" value="NZ_BJMN01000010.1"/>
</dbReference>
<dbReference type="GO" id="GO:0005524">
    <property type="term" value="F:ATP binding"/>
    <property type="evidence" value="ECO:0007669"/>
    <property type="project" value="UniProtKB-KW"/>
</dbReference>
<dbReference type="SMART" id="SM00387">
    <property type="entry name" value="HATPase_c"/>
    <property type="match status" value="1"/>
</dbReference>
<dbReference type="InterPro" id="IPR050482">
    <property type="entry name" value="Sensor_HK_TwoCompSys"/>
</dbReference>
<gene>
    <name evidence="12" type="ORF">SGA01_15310</name>
</gene>
<dbReference type="SUPFAM" id="SSF55874">
    <property type="entry name" value="ATPase domain of HSP90 chaperone/DNA topoisomerase II/histidine kinase"/>
    <property type="match status" value="1"/>
</dbReference>
<dbReference type="InterPro" id="IPR003594">
    <property type="entry name" value="HATPase_dom"/>
</dbReference>
<evidence type="ECO:0000256" key="9">
    <source>
        <dbReference type="SAM" id="MobiDB-lite"/>
    </source>
</evidence>
<evidence type="ECO:0000313" key="12">
    <source>
        <dbReference type="EMBL" id="GEB55926.1"/>
    </source>
</evidence>
<feature type="region of interest" description="Disordered" evidence="9">
    <location>
        <begin position="423"/>
        <end position="444"/>
    </location>
</feature>
<feature type="transmembrane region" description="Helical" evidence="10">
    <location>
        <begin position="80"/>
        <end position="97"/>
    </location>
</feature>
<evidence type="ECO:0000256" key="3">
    <source>
        <dbReference type="ARBA" id="ARBA00022553"/>
    </source>
</evidence>
<dbReference type="CDD" id="cd16917">
    <property type="entry name" value="HATPase_UhpB-NarQ-NarX-like"/>
    <property type="match status" value="1"/>
</dbReference>
<dbReference type="Gene3D" id="3.30.565.10">
    <property type="entry name" value="Histidine kinase-like ATPase, C-terminal domain"/>
    <property type="match status" value="1"/>
</dbReference>
<feature type="region of interest" description="Disordered" evidence="9">
    <location>
        <begin position="266"/>
        <end position="304"/>
    </location>
</feature>
<evidence type="ECO:0000256" key="1">
    <source>
        <dbReference type="ARBA" id="ARBA00000085"/>
    </source>
</evidence>
<keyword evidence="3" id="KW-0597">Phosphoprotein</keyword>
<dbReference type="InterPro" id="IPR011712">
    <property type="entry name" value="Sig_transdc_His_kin_sub3_dim/P"/>
</dbReference>
<comment type="caution">
    <text evidence="12">The sequence shown here is derived from an EMBL/GenBank/DDBJ whole genome shotgun (WGS) entry which is preliminary data.</text>
</comment>
<feature type="transmembrane region" description="Helical" evidence="10">
    <location>
        <begin position="50"/>
        <end position="68"/>
    </location>
</feature>
<keyword evidence="4" id="KW-0808">Transferase</keyword>
<dbReference type="Pfam" id="PF02518">
    <property type="entry name" value="HATPase_c"/>
    <property type="match status" value="1"/>
</dbReference>
<evidence type="ECO:0000259" key="11">
    <source>
        <dbReference type="SMART" id="SM00387"/>
    </source>
</evidence>
<evidence type="ECO:0000256" key="5">
    <source>
        <dbReference type="ARBA" id="ARBA00022741"/>
    </source>
</evidence>
<evidence type="ECO:0000256" key="4">
    <source>
        <dbReference type="ARBA" id="ARBA00022679"/>
    </source>
</evidence>
<protein>
    <recommendedName>
        <fullName evidence="2">histidine kinase</fullName>
        <ecNumber evidence="2">2.7.13.3</ecNumber>
    </recommendedName>
</protein>
<dbReference type="Proteomes" id="UP000315226">
    <property type="component" value="Unassembled WGS sequence"/>
</dbReference>
<proteinExistence type="predicted"/>
<dbReference type="PANTHER" id="PTHR24421:SF10">
    <property type="entry name" value="NITRATE_NITRITE SENSOR PROTEIN NARQ"/>
    <property type="match status" value="1"/>
</dbReference>
<dbReference type="PANTHER" id="PTHR24421">
    <property type="entry name" value="NITRATE/NITRITE SENSOR PROTEIN NARX-RELATED"/>
    <property type="match status" value="1"/>
</dbReference>
<keyword evidence="10" id="KW-0472">Membrane</keyword>
<feature type="domain" description="Histidine kinase/HSP90-like ATPase" evidence="11">
    <location>
        <begin position="340"/>
        <end position="437"/>
    </location>
</feature>
<organism evidence="12 13">
    <name type="scientific">Streptomyces gardneri</name>
    <dbReference type="NCBI Taxonomy" id="66892"/>
    <lineage>
        <taxon>Bacteria</taxon>
        <taxon>Bacillati</taxon>
        <taxon>Actinomycetota</taxon>
        <taxon>Actinomycetes</taxon>
        <taxon>Kitasatosporales</taxon>
        <taxon>Streptomycetaceae</taxon>
        <taxon>Streptomyces</taxon>
    </lineage>
</organism>
<keyword evidence="10" id="KW-1133">Transmembrane helix</keyword>
<dbReference type="Gene3D" id="1.20.5.1930">
    <property type="match status" value="1"/>
</dbReference>
<keyword evidence="10" id="KW-0812">Transmembrane</keyword>
<dbReference type="GO" id="GO:0016020">
    <property type="term" value="C:membrane"/>
    <property type="evidence" value="ECO:0007669"/>
    <property type="project" value="InterPro"/>
</dbReference>
<evidence type="ECO:0000256" key="7">
    <source>
        <dbReference type="ARBA" id="ARBA00022840"/>
    </source>
</evidence>
<name>A0A4Y3RDU6_9ACTN</name>
<dbReference type="EMBL" id="BJMN01000010">
    <property type="protein sequence ID" value="GEB55926.1"/>
    <property type="molecule type" value="Genomic_DNA"/>
</dbReference>
<dbReference type="EC" id="2.7.13.3" evidence="2"/>
<dbReference type="Pfam" id="PF07730">
    <property type="entry name" value="HisKA_3"/>
    <property type="match status" value="1"/>
</dbReference>
<evidence type="ECO:0000256" key="2">
    <source>
        <dbReference type="ARBA" id="ARBA00012438"/>
    </source>
</evidence>
<feature type="compositionally biased region" description="Gly residues" evidence="9">
    <location>
        <begin position="272"/>
        <end position="282"/>
    </location>
</feature>
<keyword evidence="6 12" id="KW-0418">Kinase</keyword>
<sequence>MSATPSAPFLKRVTPGGWAALAWLAGLLFTGLLRLRLPGQDEADVLPGVILLRWDGVTTLLVATALALRGCALLTRRPAAALRCLLVAAVVACTPLGVNAIPFAQYLAVDVALYVIAVARPPREAVQALLLALGVLAGYVTFRLLRDWNVGTTTELAVALTAVVAWLLGRSEHQSRTYAESSRAQAAAQAVTAERLRIAREMHDTVAHSIGIVALQAGAARRVIDTQPEGARQALAEIETASRETLAGLRRMLGALRTADRTDAAATTDGTGIDGPGIGTDGAGTDRTPAGIPADRLAQPSGLPEAPGLSALDRLAEVTGAAGVRVTVRRIGAPCSLPPDIDLSAFRLVQESVTNVVRHSGADACTVTVDHGDPVAVAVTVEDRGPAAGRERERPGGGSGYGLAGMRERVALLHGEFAAGPRPGGGFRVTARLPLPTGTGATTR</sequence>
<evidence type="ECO:0000256" key="8">
    <source>
        <dbReference type="ARBA" id="ARBA00023012"/>
    </source>
</evidence>
<dbReference type="GO" id="GO:0000155">
    <property type="term" value="F:phosphorelay sensor kinase activity"/>
    <property type="evidence" value="ECO:0007669"/>
    <property type="project" value="InterPro"/>
</dbReference>
<dbReference type="GO" id="GO:0046983">
    <property type="term" value="F:protein dimerization activity"/>
    <property type="evidence" value="ECO:0007669"/>
    <property type="project" value="InterPro"/>
</dbReference>
<reference evidence="12 13" key="1">
    <citation type="submission" date="2019-06" db="EMBL/GenBank/DDBJ databases">
        <title>Whole genome shotgun sequence of Streptomyces gardneri NBRC 12865.</title>
        <authorList>
            <person name="Hosoyama A."/>
            <person name="Uohara A."/>
            <person name="Ohji S."/>
            <person name="Ichikawa N."/>
        </authorList>
    </citation>
    <scope>NUCLEOTIDE SEQUENCE [LARGE SCALE GENOMIC DNA]</scope>
    <source>
        <strain evidence="12 13">NBRC 12865</strain>
    </source>
</reference>
<evidence type="ECO:0000256" key="6">
    <source>
        <dbReference type="ARBA" id="ARBA00022777"/>
    </source>
</evidence>
<dbReference type="AlphaFoldDB" id="A0A4Y3RDU6"/>
<comment type="catalytic activity">
    <reaction evidence="1">
        <text>ATP + protein L-histidine = ADP + protein N-phospho-L-histidine.</text>
        <dbReference type="EC" id="2.7.13.3"/>
    </reaction>
</comment>
<dbReference type="InterPro" id="IPR036890">
    <property type="entry name" value="HATPase_C_sf"/>
</dbReference>
<evidence type="ECO:0000256" key="10">
    <source>
        <dbReference type="SAM" id="Phobius"/>
    </source>
</evidence>
<keyword evidence="13" id="KW-1185">Reference proteome</keyword>
<accession>A0A4Y3RDU6</accession>
<evidence type="ECO:0000313" key="13">
    <source>
        <dbReference type="Proteomes" id="UP000315226"/>
    </source>
</evidence>
<keyword evidence="5" id="KW-0547">Nucleotide-binding</keyword>
<feature type="transmembrane region" description="Helical" evidence="10">
    <location>
        <begin position="126"/>
        <end position="142"/>
    </location>
</feature>
<dbReference type="OrthoDB" id="227596at2"/>